<sequence length="488" mass="54063">MQNKWIYQDATALVQAIAQGECSSRDLLEAQIQRIEQYNPDINSCVAFDFEQARKSADQADLAVREQHSLGALHGLPMTIKDAFKVRGMPCTDGNPLFRDYMPSEHAAAVQKLLNAGAIAFAKTNVPLKCADIQTYNQIYGTCNNPWNVSLTAGGSSGGAAASLAMGFSALELGSDIGGSIRTPAHFCGVYGHKTTYGLVSFNGHILNTTDELSEPDLAVIGPMARSARDLKLMLDILVQPDAQEFRDFQLKDCGKQSLEEFKVLFWLDDDACPIDSRMKKKYEELLLKLKQANIQVDTGRPQGWDFDEIYASYSSKLVSQMMIADSKLQKMSLSWLSPWTKLLQGKVKMPAQLYAYARGANLSHAEWAAEHERALHLKQECLKIFADYDVILCPPIFTLAFEHNHQEPMVMRSLNVDGQKRFYLDLFKWIAPATVLGLPATCAPIGLSEDNLPVNIQIISKPYADKVTIQFASLLAELSGGFQPPEV</sequence>
<evidence type="ECO:0000259" key="1">
    <source>
        <dbReference type="Pfam" id="PF01425"/>
    </source>
</evidence>
<dbReference type="GO" id="GO:0012505">
    <property type="term" value="C:endomembrane system"/>
    <property type="evidence" value="ECO:0007669"/>
    <property type="project" value="TreeGrafter"/>
</dbReference>
<dbReference type="PIRSF" id="PIRSF001221">
    <property type="entry name" value="Amidase_fungi"/>
    <property type="match status" value="1"/>
</dbReference>
<dbReference type="PANTHER" id="PTHR43372">
    <property type="entry name" value="FATTY-ACID AMIDE HYDROLASE"/>
    <property type="match status" value="1"/>
</dbReference>
<protein>
    <recommendedName>
        <fullName evidence="1">Amidase domain-containing protein</fullName>
    </recommendedName>
</protein>
<gene>
    <name evidence="2" type="ORF">B1202_01885</name>
</gene>
<dbReference type="EMBL" id="MVKX01000001">
    <property type="protein sequence ID" value="OOV85420.1"/>
    <property type="molecule type" value="Genomic_DNA"/>
</dbReference>
<feature type="domain" description="Amidase" evidence="1">
    <location>
        <begin position="26"/>
        <end position="467"/>
    </location>
</feature>
<dbReference type="PANTHER" id="PTHR43372:SF4">
    <property type="entry name" value="FATTY-ACID AMIDE HYDROLASE 2"/>
    <property type="match status" value="1"/>
</dbReference>
<dbReference type="Proteomes" id="UP000191160">
    <property type="component" value="Unassembled WGS sequence"/>
</dbReference>
<reference evidence="2 3" key="1">
    <citation type="submission" date="2017-02" db="EMBL/GenBank/DDBJ databases">
        <title>Acinetobacter sp. ANC 4945, whole genome shotgun sequencing project.</title>
        <authorList>
            <person name="Radolfova-Krizova L."/>
            <person name="Al Atrouni A."/>
            <person name="Nemec A."/>
        </authorList>
    </citation>
    <scope>NUCLEOTIDE SEQUENCE [LARGE SCALE GENOMIC DNA]</scope>
    <source>
        <strain evidence="2 3">ANC 4945</strain>
    </source>
</reference>
<dbReference type="InterPro" id="IPR023631">
    <property type="entry name" value="Amidase_dom"/>
</dbReference>
<proteinExistence type="predicted"/>
<comment type="caution">
    <text evidence="2">The sequence shown here is derived from an EMBL/GenBank/DDBJ whole genome shotgun (WGS) entry which is preliminary data.</text>
</comment>
<keyword evidence="3" id="KW-1185">Reference proteome</keyword>
<evidence type="ECO:0000313" key="3">
    <source>
        <dbReference type="Proteomes" id="UP000191160"/>
    </source>
</evidence>
<evidence type="ECO:0000313" key="2">
    <source>
        <dbReference type="EMBL" id="OOV85420.1"/>
    </source>
</evidence>
<dbReference type="SUPFAM" id="SSF75304">
    <property type="entry name" value="Amidase signature (AS) enzymes"/>
    <property type="match status" value="1"/>
</dbReference>
<organism evidence="2 3">
    <name type="scientific">Acinetobacter amyesii</name>
    <dbReference type="NCBI Taxonomy" id="2942470"/>
    <lineage>
        <taxon>Bacteria</taxon>
        <taxon>Pseudomonadati</taxon>
        <taxon>Pseudomonadota</taxon>
        <taxon>Gammaproteobacteria</taxon>
        <taxon>Moraxellales</taxon>
        <taxon>Moraxellaceae</taxon>
        <taxon>Acinetobacter</taxon>
    </lineage>
</organism>
<dbReference type="InterPro" id="IPR036928">
    <property type="entry name" value="AS_sf"/>
</dbReference>
<dbReference type="Gene3D" id="3.90.1300.10">
    <property type="entry name" value="Amidase signature (AS) domain"/>
    <property type="match status" value="1"/>
</dbReference>
<name>A0A1T1H6R8_9GAMM</name>
<dbReference type="RefSeq" id="WP_078188852.1">
    <property type="nucleotide sequence ID" value="NZ_JAMCOZ010000010.1"/>
</dbReference>
<dbReference type="AlphaFoldDB" id="A0A1T1H6R8"/>
<accession>A0A1T1H6R8</accession>
<dbReference type="InterPro" id="IPR052739">
    <property type="entry name" value="FAAH2"/>
</dbReference>
<dbReference type="Pfam" id="PF01425">
    <property type="entry name" value="Amidase"/>
    <property type="match status" value="1"/>
</dbReference>